<sequence length="51" mass="5895">MIATFTAKDAQRTERRTRKVRPAYLNPEILARAVENGEARLVARVRKQRGE</sequence>
<name>A0ABT4WNZ4_PSEFR</name>
<dbReference type="RefSeq" id="WP_158497923.1">
    <property type="nucleotide sequence ID" value="NZ_JAQJVI010000003.1"/>
</dbReference>
<gene>
    <name evidence="1" type="ORF">PI499_04115</name>
</gene>
<protein>
    <submittedName>
        <fullName evidence="1">Uncharacterized protein</fullName>
    </submittedName>
</protein>
<accession>A0ABT4WNZ4</accession>
<dbReference type="Proteomes" id="UP001212337">
    <property type="component" value="Unassembled WGS sequence"/>
</dbReference>
<comment type="caution">
    <text evidence="1">The sequence shown here is derived from an EMBL/GenBank/DDBJ whole genome shotgun (WGS) entry which is preliminary data.</text>
</comment>
<keyword evidence="2" id="KW-1185">Reference proteome</keyword>
<evidence type="ECO:0000313" key="2">
    <source>
        <dbReference type="Proteomes" id="UP001212337"/>
    </source>
</evidence>
<reference evidence="1 2" key="1">
    <citation type="submission" date="2023-01" db="EMBL/GenBank/DDBJ databases">
        <title>Effects of deletion of Siderophore biosynthase gene in Pseudomonas fragi on quorum sensing and spoliage ability.</title>
        <authorList>
            <person name="Cui F."/>
            <person name="Wang D."/>
            <person name="Liu J."/>
            <person name="Wang Q."/>
            <person name="Li T."/>
            <person name="Li J."/>
        </authorList>
    </citation>
    <scope>NUCLEOTIDE SEQUENCE [LARGE SCALE GENOMIC DNA]</scope>
    <source>
        <strain evidence="1 2">MS-10</strain>
    </source>
</reference>
<dbReference type="EMBL" id="JAQJVI010000003">
    <property type="protein sequence ID" value="MDA7021074.1"/>
    <property type="molecule type" value="Genomic_DNA"/>
</dbReference>
<organism evidence="1 2">
    <name type="scientific">Pseudomonas fragi</name>
    <dbReference type="NCBI Taxonomy" id="296"/>
    <lineage>
        <taxon>Bacteria</taxon>
        <taxon>Pseudomonadati</taxon>
        <taxon>Pseudomonadota</taxon>
        <taxon>Gammaproteobacteria</taxon>
        <taxon>Pseudomonadales</taxon>
        <taxon>Pseudomonadaceae</taxon>
        <taxon>Pseudomonas</taxon>
    </lineage>
</organism>
<proteinExistence type="predicted"/>
<evidence type="ECO:0000313" key="1">
    <source>
        <dbReference type="EMBL" id="MDA7021074.1"/>
    </source>
</evidence>